<dbReference type="EMBL" id="JAUSUY010000001">
    <property type="protein sequence ID" value="MDT3424859.1"/>
    <property type="molecule type" value="Genomic_DNA"/>
</dbReference>
<feature type="region of interest" description="Disordered" evidence="1">
    <location>
        <begin position="1"/>
        <end position="57"/>
    </location>
</feature>
<protein>
    <recommendedName>
        <fullName evidence="4">Multidrug transporter</fullName>
    </recommendedName>
</protein>
<proteinExistence type="predicted"/>
<sequence>MREEEHERNDQDELNRSSLSNEEEAAEDQGLELKSGNELERDKKLVESMDQPDSFEY</sequence>
<evidence type="ECO:0008006" key="4">
    <source>
        <dbReference type="Google" id="ProtNLM"/>
    </source>
</evidence>
<evidence type="ECO:0000256" key="1">
    <source>
        <dbReference type="SAM" id="MobiDB-lite"/>
    </source>
</evidence>
<keyword evidence="3" id="KW-1185">Reference proteome</keyword>
<evidence type="ECO:0000313" key="2">
    <source>
        <dbReference type="EMBL" id="MDT3424859.1"/>
    </source>
</evidence>
<gene>
    <name evidence="2" type="ORF">J2Z22_000371</name>
</gene>
<evidence type="ECO:0000313" key="3">
    <source>
        <dbReference type="Proteomes" id="UP001248709"/>
    </source>
</evidence>
<feature type="compositionally biased region" description="Acidic residues" evidence="1">
    <location>
        <begin position="21"/>
        <end position="30"/>
    </location>
</feature>
<name>A0ABU3H214_9BACL</name>
<comment type="caution">
    <text evidence="2">The sequence shown here is derived from an EMBL/GenBank/DDBJ whole genome shotgun (WGS) entry which is preliminary data.</text>
</comment>
<dbReference type="Proteomes" id="UP001248709">
    <property type="component" value="Unassembled WGS sequence"/>
</dbReference>
<accession>A0ABU3H214</accession>
<dbReference type="RefSeq" id="WP_156940326.1">
    <property type="nucleotide sequence ID" value="NZ_JAUSUY010000001.1"/>
</dbReference>
<feature type="compositionally biased region" description="Basic and acidic residues" evidence="1">
    <location>
        <begin position="35"/>
        <end position="47"/>
    </location>
</feature>
<reference evidence="2 3" key="1">
    <citation type="submission" date="2023-07" db="EMBL/GenBank/DDBJ databases">
        <title>Genomic Encyclopedia of Type Strains, Phase IV (KMG-IV): sequencing the most valuable type-strain genomes for metagenomic binning, comparative biology and taxonomic classification.</title>
        <authorList>
            <person name="Goeker M."/>
        </authorList>
    </citation>
    <scope>NUCLEOTIDE SEQUENCE [LARGE SCALE GENOMIC DNA]</scope>
    <source>
        <strain evidence="2 3">T98</strain>
    </source>
</reference>
<feature type="compositionally biased region" description="Basic and acidic residues" evidence="1">
    <location>
        <begin position="1"/>
        <end position="15"/>
    </location>
</feature>
<organism evidence="2 3">
    <name type="scientific">Paenibacillus forsythiae</name>
    <dbReference type="NCBI Taxonomy" id="365616"/>
    <lineage>
        <taxon>Bacteria</taxon>
        <taxon>Bacillati</taxon>
        <taxon>Bacillota</taxon>
        <taxon>Bacilli</taxon>
        <taxon>Bacillales</taxon>
        <taxon>Paenibacillaceae</taxon>
        <taxon>Paenibacillus</taxon>
    </lineage>
</organism>